<dbReference type="EMBL" id="BGPR01000139">
    <property type="protein sequence ID" value="GBL98385.1"/>
    <property type="molecule type" value="Genomic_DNA"/>
</dbReference>
<evidence type="ECO:0000313" key="2">
    <source>
        <dbReference type="Proteomes" id="UP000499080"/>
    </source>
</evidence>
<accession>A0A4Y2C3Q0</accession>
<keyword evidence="2" id="KW-1185">Reference proteome</keyword>
<organism evidence="1 2">
    <name type="scientific">Araneus ventricosus</name>
    <name type="common">Orbweaver spider</name>
    <name type="synonym">Epeira ventricosa</name>
    <dbReference type="NCBI Taxonomy" id="182803"/>
    <lineage>
        <taxon>Eukaryota</taxon>
        <taxon>Metazoa</taxon>
        <taxon>Ecdysozoa</taxon>
        <taxon>Arthropoda</taxon>
        <taxon>Chelicerata</taxon>
        <taxon>Arachnida</taxon>
        <taxon>Araneae</taxon>
        <taxon>Araneomorphae</taxon>
        <taxon>Entelegynae</taxon>
        <taxon>Araneoidea</taxon>
        <taxon>Araneidae</taxon>
        <taxon>Araneus</taxon>
    </lineage>
</organism>
<dbReference type="Proteomes" id="UP000499080">
    <property type="component" value="Unassembled WGS sequence"/>
</dbReference>
<protein>
    <submittedName>
        <fullName evidence="1">Uncharacterized protein</fullName>
    </submittedName>
</protein>
<reference evidence="1 2" key="1">
    <citation type="journal article" date="2019" name="Sci. Rep.">
        <title>Orb-weaving spider Araneus ventricosus genome elucidates the spidroin gene catalogue.</title>
        <authorList>
            <person name="Kono N."/>
            <person name="Nakamura H."/>
            <person name="Ohtoshi R."/>
            <person name="Moran D.A.P."/>
            <person name="Shinohara A."/>
            <person name="Yoshida Y."/>
            <person name="Fujiwara M."/>
            <person name="Mori M."/>
            <person name="Tomita M."/>
            <person name="Arakawa K."/>
        </authorList>
    </citation>
    <scope>NUCLEOTIDE SEQUENCE [LARGE SCALE GENOMIC DNA]</scope>
</reference>
<proteinExistence type="predicted"/>
<name>A0A4Y2C3Q0_ARAVE</name>
<dbReference type="AlphaFoldDB" id="A0A4Y2C3Q0"/>
<gene>
    <name evidence="1" type="ORF">AVEN_187724_1</name>
</gene>
<evidence type="ECO:0000313" key="1">
    <source>
        <dbReference type="EMBL" id="GBL98385.1"/>
    </source>
</evidence>
<comment type="caution">
    <text evidence="1">The sequence shown here is derived from an EMBL/GenBank/DDBJ whole genome shotgun (WGS) entry which is preliminary data.</text>
</comment>
<sequence>MPTPYEEEMALLRKRLAEIEIDEDSDFENEDNGLGNNLEDNFSNYDSFCEHDMESEDDGDSGNEEVIITRNVLHQNIAHSGGKQKM</sequence>